<sequence length="272" mass="29662">MFGELHLSVIGLGTQYPTYSLKANTLDILSKRHYPKSPSLTRGLTIMWQKILGSPTLWKRFFFTDALVLSNGIGQQSRAIYEVLGWDHSIIPGTGADLGFHVDSTGWKAVITPRVPQLTQSAISATFKRLKASLPQLPTSSKLAGDFDWAIHPGGTSILSSTEHALGISAEHMRASIDVYTHHGNSSSASIISVMDRLRSKEMDNLALDSHPREHIIACAFGPGITVEMCMLRRNFGTVQHHITRPNPPGPGMEGGEAGDSDMPPKPDSLRE</sequence>
<dbReference type="EMBL" id="JAIZPD010000003">
    <property type="protein sequence ID" value="KAH0965539.1"/>
    <property type="molecule type" value="Genomic_DNA"/>
</dbReference>
<dbReference type="GO" id="GO:0016747">
    <property type="term" value="F:acyltransferase activity, transferring groups other than amino-acyl groups"/>
    <property type="evidence" value="ECO:0007669"/>
    <property type="project" value="InterPro"/>
</dbReference>
<comment type="similarity">
    <text evidence="1">Belongs to the thiolase-like superfamily. Chalcone/stilbene synthases family.</text>
</comment>
<evidence type="ECO:0000256" key="1">
    <source>
        <dbReference type="ARBA" id="ARBA00005531"/>
    </source>
</evidence>
<keyword evidence="6" id="KW-1185">Reference proteome</keyword>
<reference evidence="5" key="1">
    <citation type="submission" date="2021-09" db="EMBL/GenBank/DDBJ databases">
        <title>A high-quality genome of the endoparasitic fungus Hirsutella rhossiliensis with a comparison of Hirsutella genomes reveals transposable elements contributing to genome size variation.</title>
        <authorList>
            <person name="Lin R."/>
            <person name="Jiao Y."/>
            <person name="Sun X."/>
            <person name="Ling J."/>
            <person name="Xie B."/>
            <person name="Cheng X."/>
        </authorList>
    </citation>
    <scope>NUCLEOTIDE SEQUENCE</scope>
    <source>
        <strain evidence="5">HR02</strain>
    </source>
</reference>
<dbReference type="Gene3D" id="3.40.47.10">
    <property type="match status" value="1"/>
</dbReference>
<feature type="compositionally biased region" description="Basic and acidic residues" evidence="3">
    <location>
        <begin position="263"/>
        <end position="272"/>
    </location>
</feature>
<dbReference type="GeneID" id="68352684"/>
<dbReference type="SUPFAM" id="SSF53901">
    <property type="entry name" value="Thiolase-like"/>
    <property type="match status" value="1"/>
</dbReference>
<dbReference type="GO" id="GO:0030639">
    <property type="term" value="P:polyketide biosynthetic process"/>
    <property type="evidence" value="ECO:0007669"/>
    <property type="project" value="TreeGrafter"/>
</dbReference>
<dbReference type="RefSeq" id="XP_044723052.1">
    <property type="nucleotide sequence ID" value="XM_044862026.1"/>
</dbReference>
<feature type="region of interest" description="Disordered" evidence="3">
    <location>
        <begin position="241"/>
        <end position="272"/>
    </location>
</feature>
<dbReference type="AlphaFoldDB" id="A0A9P8SKS6"/>
<feature type="domain" description="Chalcone/stilbene synthase C-terminal" evidence="4">
    <location>
        <begin position="89"/>
        <end position="233"/>
    </location>
</feature>
<protein>
    <submittedName>
        <fullName evidence="5">Chalcone synthase c protein</fullName>
    </submittedName>
</protein>
<evidence type="ECO:0000313" key="6">
    <source>
        <dbReference type="Proteomes" id="UP000824596"/>
    </source>
</evidence>
<evidence type="ECO:0000313" key="5">
    <source>
        <dbReference type="EMBL" id="KAH0965539.1"/>
    </source>
</evidence>
<dbReference type="OrthoDB" id="329835at2759"/>
<dbReference type="Pfam" id="PF02797">
    <property type="entry name" value="Chal_sti_synt_C"/>
    <property type="match status" value="1"/>
</dbReference>
<proteinExistence type="inferred from homology"/>
<organism evidence="5 6">
    <name type="scientific">Hirsutella rhossiliensis</name>
    <dbReference type="NCBI Taxonomy" id="111463"/>
    <lineage>
        <taxon>Eukaryota</taxon>
        <taxon>Fungi</taxon>
        <taxon>Dikarya</taxon>
        <taxon>Ascomycota</taxon>
        <taxon>Pezizomycotina</taxon>
        <taxon>Sordariomycetes</taxon>
        <taxon>Hypocreomycetidae</taxon>
        <taxon>Hypocreales</taxon>
        <taxon>Ophiocordycipitaceae</taxon>
        <taxon>Hirsutella</taxon>
    </lineage>
</organism>
<dbReference type="InterPro" id="IPR012328">
    <property type="entry name" value="Chalcone/stilbene_synt_C"/>
</dbReference>
<dbReference type="InterPro" id="IPR016039">
    <property type="entry name" value="Thiolase-like"/>
</dbReference>
<evidence type="ECO:0000256" key="3">
    <source>
        <dbReference type="SAM" id="MobiDB-lite"/>
    </source>
</evidence>
<dbReference type="Proteomes" id="UP000824596">
    <property type="component" value="Unassembled WGS sequence"/>
</dbReference>
<name>A0A9P8SKS6_9HYPO</name>
<dbReference type="PANTHER" id="PTHR11877:SF46">
    <property type="entry name" value="TYPE III POLYKETIDE SYNTHASE A"/>
    <property type="match status" value="1"/>
</dbReference>
<evidence type="ECO:0000256" key="2">
    <source>
        <dbReference type="ARBA" id="ARBA00022679"/>
    </source>
</evidence>
<accession>A0A9P8SKS6</accession>
<dbReference type="PANTHER" id="PTHR11877">
    <property type="entry name" value="HYDROXYMETHYLGLUTARYL-COA SYNTHASE"/>
    <property type="match status" value="1"/>
</dbReference>
<gene>
    <name evidence="5" type="ORF">HRG_03555</name>
</gene>
<dbReference type="InterPro" id="IPR011141">
    <property type="entry name" value="Polyketide_synthase_type-III"/>
</dbReference>
<evidence type="ECO:0000259" key="4">
    <source>
        <dbReference type="Pfam" id="PF02797"/>
    </source>
</evidence>
<keyword evidence="2" id="KW-0808">Transferase</keyword>
<comment type="caution">
    <text evidence="5">The sequence shown here is derived from an EMBL/GenBank/DDBJ whole genome shotgun (WGS) entry which is preliminary data.</text>
</comment>